<keyword evidence="6" id="KW-1185">Reference proteome</keyword>
<dbReference type="PANTHER" id="PTHR47537">
    <property type="entry name" value="CUBILIN"/>
    <property type="match status" value="1"/>
</dbReference>
<dbReference type="SMART" id="SM00192">
    <property type="entry name" value="LDLa"/>
    <property type="match status" value="1"/>
</dbReference>
<dbReference type="EMBL" id="JARPUR010000002">
    <property type="protein sequence ID" value="KAK4883690.1"/>
    <property type="molecule type" value="Genomic_DNA"/>
</dbReference>
<feature type="domain" description="CUB" evidence="4">
    <location>
        <begin position="395"/>
        <end position="520"/>
    </location>
</feature>
<evidence type="ECO:0000259" key="4">
    <source>
        <dbReference type="PROSITE" id="PS01180"/>
    </source>
</evidence>
<evidence type="ECO:0000256" key="2">
    <source>
        <dbReference type="PROSITE-ProRule" id="PRU00124"/>
    </source>
</evidence>
<dbReference type="GO" id="GO:0005886">
    <property type="term" value="C:plasma membrane"/>
    <property type="evidence" value="ECO:0007669"/>
    <property type="project" value="TreeGrafter"/>
</dbReference>
<evidence type="ECO:0000313" key="5">
    <source>
        <dbReference type="EMBL" id="KAK4883690.1"/>
    </source>
</evidence>
<keyword evidence="3" id="KW-0812">Transmembrane</keyword>
<name>A0AAN7P916_9COLE</name>
<dbReference type="PANTHER" id="PTHR47537:SF6">
    <property type="entry name" value="CUB DOMAIN-CONTAINING PROTEIN"/>
    <property type="match status" value="1"/>
</dbReference>
<feature type="domain" description="CUB" evidence="4">
    <location>
        <begin position="673"/>
        <end position="796"/>
    </location>
</feature>
<organism evidence="5 6">
    <name type="scientific">Aquatica leii</name>
    <dbReference type="NCBI Taxonomy" id="1421715"/>
    <lineage>
        <taxon>Eukaryota</taxon>
        <taxon>Metazoa</taxon>
        <taxon>Ecdysozoa</taxon>
        <taxon>Arthropoda</taxon>
        <taxon>Hexapoda</taxon>
        <taxon>Insecta</taxon>
        <taxon>Pterygota</taxon>
        <taxon>Neoptera</taxon>
        <taxon>Endopterygota</taxon>
        <taxon>Coleoptera</taxon>
        <taxon>Polyphaga</taxon>
        <taxon>Elateriformia</taxon>
        <taxon>Elateroidea</taxon>
        <taxon>Lampyridae</taxon>
        <taxon>Luciolinae</taxon>
        <taxon>Aquatica</taxon>
    </lineage>
</organism>
<feature type="transmembrane region" description="Helical" evidence="3">
    <location>
        <begin position="848"/>
        <end position="868"/>
    </location>
</feature>
<dbReference type="AlphaFoldDB" id="A0AAN7P916"/>
<dbReference type="Gene3D" id="2.60.120.290">
    <property type="entry name" value="Spermadhesin, CUB domain"/>
    <property type="match status" value="5"/>
</dbReference>
<dbReference type="InterPro" id="IPR036055">
    <property type="entry name" value="LDL_receptor-like_sf"/>
</dbReference>
<evidence type="ECO:0000313" key="6">
    <source>
        <dbReference type="Proteomes" id="UP001353858"/>
    </source>
</evidence>
<dbReference type="PROSITE" id="PS01180">
    <property type="entry name" value="CUB"/>
    <property type="match status" value="5"/>
</dbReference>
<feature type="domain" description="CUB" evidence="4">
    <location>
        <begin position="535"/>
        <end position="664"/>
    </location>
</feature>
<dbReference type="Pfam" id="PF00431">
    <property type="entry name" value="CUB"/>
    <property type="match status" value="5"/>
</dbReference>
<dbReference type="Gene3D" id="4.10.400.10">
    <property type="entry name" value="Low-density Lipoprotein Receptor"/>
    <property type="match status" value="1"/>
</dbReference>
<feature type="domain" description="CUB" evidence="4">
    <location>
        <begin position="254"/>
        <end position="373"/>
    </location>
</feature>
<keyword evidence="1" id="KW-1015">Disulfide bond</keyword>
<dbReference type="CDD" id="cd00112">
    <property type="entry name" value="LDLa"/>
    <property type="match status" value="1"/>
</dbReference>
<feature type="domain" description="CUB" evidence="4">
    <location>
        <begin position="104"/>
        <end position="238"/>
    </location>
</feature>
<dbReference type="SUPFAM" id="SSF49854">
    <property type="entry name" value="Spermadhesin, CUB domain"/>
    <property type="match status" value="5"/>
</dbReference>
<evidence type="ECO:0000256" key="3">
    <source>
        <dbReference type="SAM" id="Phobius"/>
    </source>
</evidence>
<dbReference type="CDD" id="cd00041">
    <property type="entry name" value="CUB"/>
    <property type="match status" value="5"/>
</dbReference>
<reference evidence="6" key="1">
    <citation type="submission" date="2023-01" db="EMBL/GenBank/DDBJ databases">
        <title>Key to firefly adult light organ development and bioluminescence: homeobox transcription factors regulate luciferase expression and transportation to peroxisome.</title>
        <authorList>
            <person name="Fu X."/>
        </authorList>
    </citation>
    <scope>NUCLEOTIDE SEQUENCE [LARGE SCALE GENOMIC DNA]</scope>
</reference>
<protein>
    <recommendedName>
        <fullName evidence="4">CUB domain-containing protein</fullName>
    </recommendedName>
</protein>
<gene>
    <name evidence="5" type="ORF">RN001_007009</name>
</gene>
<dbReference type="InterPro" id="IPR053207">
    <property type="entry name" value="Non-NMDA_GluR_Accessory"/>
</dbReference>
<keyword evidence="3" id="KW-1133">Transmembrane helix</keyword>
<comment type="caution">
    <text evidence="2">Lacks conserved residue(s) required for the propagation of feature annotation.</text>
</comment>
<dbReference type="FunFam" id="2.60.120.290:FF:000005">
    <property type="entry name" value="Procollagen C-endopeptidase enhancer 1"/>
    <property type="match status" value="1"/>
</dbReference>
<dbReference type="InterPro" id="IPR002172">
    <property type="entry name" value="LDrepeatLR_classA_rpt"/>
</dbReference>
<dbReference type="SMART" id="SM00042">
    <property type="entry name" value="CUB"/>
    <property type="match status" value="5"/>
</dbReference>
<dbReference type="PROSITE" id="PS50068">
    <property type="entry name" value="LDLRA_2"/>
    <property type="match status" value="1"/>
</dbReference>
<keyword evidence="3" id="KW-0472">Membrane</keyword>
<dbReference type="Proteomes" id="UP001353858">
    <property type="component" value="Unassembled WGS sequence"/>
</dbReference>
<dbReference type="InterPro" id="IPR035914">
    <property type="entry name" value="Sperma_CUB_dom_sf"/>
</dbReference>
<proteinExistence type="predicted"/>
<dbReference type="InterPro" id="IPR000859">
    <property type="entry name" value="CUB_dom"/>
</dbReference>
<evidence type="ECO:0000256" key="1">
    <source>
        <dbReference type="ARBA" id="ARBA00023157"/>
    </source>
</evidence>
<accession>A0AAN7P916</accession>
<comment type="caution">
    <text evidence="5">The sequence shown here is derived from an EMBL/GenBank/DDBJ whole genome shotgun (WGS) entry which is preliminary data.</text>
</comment>
<sequence>MAKLKSLNFKLNSVKTELTILRDFVDNFDSTKFDIEELCTRFEHVQPLLNEFKAIHAEIATNQSETDLEQRHSMAPAHRHTSGRSFVLSILCLQAICIQITSECDQTFVSRQGSPLNGTFHAPEFLNPKGHSRQCVYTFVAGPGHRVEVVFTSFKLRGAPPDGAAGELPACIHEYMDVYSEVVQPDPAELINSPFGGRYCGPISPRRRISLYRAIALSFYTDKNCSTPDLFTGRYSFINDSEYEVGVPVANTPCSFLIKGAVKPTGQIMSPTYPGAYPKDMICTYQFLGTPGQRVRLEFRDFDLFFGGPHCPFDFVKLYDGPDNTSAVIGTYCGQQRNLVLYSSEASLFISFITLSRTANTQNRGFKGIFEFSNSFTKLDFISKNDGEHIRGSECDQKILSKKESSGFVFSPNYPFPYMPKLVCRYFIYGMQDVQHLERVRLEFVLFEIPKGPKGDCTDGYLKIYLKGQETTDSYDKFDHEMCGDDNKPQVVVSDGPRLVMVFSSGELMGRGFKANYTFETEYQIPGTPAPDGSCTFTYRSSSKKRGEFNSPRYPSNYPSDTNCTYLFLGTPNEQVSIVFDNFKVRADSVNSTFGSYGVDVCREDWLEIYNTYRDGTEKPIGRYCGMTSPGPIESNRGAIGLKVILHANAEGVYSGFKARYTFETAKSIFGDCGGNMSSLEYGVISSPNFPNNYDGPSRGQASKICNWYITVRPKYKILINFERFAVEGDPENRGCPAAVLRLWLNLAETPKEMCGEKRTSSKWEYLSESNALRLSFITADKAVGSQGFRAVWTEVEEGPDCAEFQCSKSGYCIPKKLRCNLVNNCGADDDSDEADCGLETPKEDHTIVTLGSIAAIVAVLLMLCVLCHRKRRRRQRRLQRPFPLPVPGGSARRPPQHVCEELGERFASVDSV</sequence>